<proteinExistence type="predicted"/>
<reference evidence="1" key="1">
    <citation type="submission" date="2024-01" db="EMBL/GenBank/DDBJ databases">
        <authorList>
            <person name="Zhu Q."/>
        </authorList>
    </citation>
    <scope>NUCLEOTIDE SEQUENCE</scope>
</reference>
<accession>A0AAX4JI44</accession>
<sequence length="47" mass="5358">MKHLVAFVEFYTEAESESQGHEELEAKLKAAGFDESEFSIEHVLENT</sequence>
<evidence type="ECO:0000313" key="2">
    <source>
        <dbReference type="Proteomes" id="UP001432380"/>
    </source>
</evidence>
<dbReference type="EMBL" id="PP079243">
    <property type="protein sequence ID" value="WVK89964.1"/>
    <property type="molecule type" value="Genomic_DNA"/>
</dbReference>
<organism evidence="1 2">
    <name type="scientific">Burkholderia phage vB_BpP_HN02</name>
    <dbReference type="NCBI Taxonomy" id="3116925"/>
    <lineage>
        <taxon>Viruses</taxon>
        <taxon>Duplodnaviria</taxon>
        <taxon>Heunggongvirae</taxon>
        <taxon>Uroviricota</taxon>
        <taxon>Caudoviricetes</taxon>
        <taxon>Schitoviridae</taxon>
    </lineage>
</organism>
<protein>
    <submittedName>
        <fullName evidence="1">Uncharacterized protein</fullName>
    </submittedName>
</protein>
<name>A0AAX4JI44_9CAUD</name>
<dbReference type="Proteomes" id="UP001432380">
    <property type="component" value="Segment"/>
</dbReference>
<evidence type="ECO:0000313" key="1">
    <source>
        <dbReference type="EMBL" id="WVK89964.1"/>
    </source>
</evidence>